<protein>
    <submittedName>
        <fullName evidence="2">Uncharacterized protein</fullName>
    </submittedName>
</protein>
<dbReference type="RefSeq" id="WP_145352384.1">
    <property type="nucleotide sequence ID" value="NZ_CP036262.1"/>
</dbReference>
<sequence>MIDSLIPKMVVHGFHLLADGRINDLGYHFQNSSSRSSIAYYALLMVPIIAAIAGYSVYQFNNRPKYVINTGEGLLRELCRAHRIRGGHLLLLMAIAETAEVSPPGLLFTAPGLFDEAVKKASEQIQFSIAEREAIGQLKRQIFESDKVKR</sequence>
<organism evidence="2 3">
    <name type="scientific">Roseimaritima multifibrata</name>
    <dbReference type="NCBI Taxonomy" id="1930274"/>
    <lineage>
        <taxon>Bacteria</taxon>
        <taxon>Pseudomonadati</taxon>
        <taxon>Planctomycetota</taxon>
        <taxon>Planctomycetia</taxon>
        <taxon>Pirellulales</taxon>
        <taxon>Pirellulaceae</taxon>
        <taxon>Roseimaritima</taxon>
    </lineage>
</organism>
<evidence type="ECO:0000256" key="1">
    <source>
        <dbReference type="SAM" id="Phobius"/>
    </source>
</evidence>
<accession>A0A517MHH5</accession>
<name>A0A517MHH5_9BACT</name>
<dbReference type="Proteomes" id="UP000320672">
    <property type="component" value="Chromosome"/>
</dbReference>
<evidence type="ECO:0000313" key="2">
    <source>
        <dbReference type="EMBL" id="QDS94334.1"/>
    </source>
</evidence>
<evidence type="ECO:0000313" key="3">
    <source>
        <dbReference type="Proteomes" id="UP000320672"/>
    </source>
</evidence>
<dbReference type="OrthoDB" id="291086at2"/>
<reference evidence="2 3" key="1">
    <citation type="submission" date="2019-02" db="EMBL/GenBank/DDBJ databases">
        <title>Deep-cultivation of Planctomycetes and their phenomic and genomic characterization uncovers novel biology.</title>
        <authorList>
            <person name="Wiegand S."/>
            <person name="Jogler M."/>
            <person name="Boedeker C."/>
            <person name="Pinto D."/>
            <person name="Vollmers J."/>
            <person name="Rivas-Marin E."/>
            <person name="Kohn T."/>
            <person name="Peeters S.H."/>
            <person name="Heuer A."/>
            <person name="Rast P."/>
            <person name="Oberbeckmann S."/>
            <person name="Bunk B."/>
            <person name="Jeske O."/>
            <person name="Meyerdierks A."/>
            <person name="Storesund J.E."/>
            <person name="Kallscheuer N."/>
            <person name="Luecker S."/>
            <person name="Lage O.M."/>
            <person name="Pohl T."/>
            <person name="Merkel B.J."/>
            <person name="Hornburger P."/>
            <person name="Mueller R.-W."/>
            <person name="Bruemmer F."/>
            <person name="Labrenz M."/>
            <person name="Spormann A.M."/>
            <person name="Op den Camp H."/>
            <person name="Overmann J."/>
            <person name="Amann R."/>
            <person name="Jetten M.S.M."/>
            <person name="Mascher T."/>
            <person name="Medema M.H."/>
            <person name="Devos D.P."/>
            <person name="Kaster A.-K."/>
            <person name="Ovreas L."/>
            <person name="Rohde M."/>
            <person name="Galperin M.Y."/>
            <person name="Jogler C."/>
        </authorList>
    </citation>
    <scope>NUCLEOTIDE SEQUENCE [LARGE SCALE GENOMIC DNA]</scope>
    <source>
        <strain evidence="2 3">FF011L</strain>
    </source>
</reference>
<dbReference type="EMBL" id="CP036262">
    <property type="protein sequence ID" value="QDS94334.1"/>
    <property type="molecule type" value="Genomic_DNA"/>
</dbReference>
<dbReference type="KEGG" id="rml:FF011L_31130"/>
<keyword evidence="1" id="KW-0812">Transmembrane</keyword>
<keyword evidence="1" id="KW-1133">Transmembrane helix</keyword>
<keyword evidence="3" id="KW-1185">Reference proteome</keyword>
<gene>
    <name evidence="2" type="ORF">FF011L_31130</name>
</gene>
<dbReference type="AlphaFoldDB" id="A0A517MHH5"/>
<keyword evidence="1" id="KW-0472">Membrane</keyword>
<proteinExistence type="predicted"/>
<feature type="transmembrane region" description="Helical" evidence="1">
    <location>
        <begin position="38"/>
        <end position="58"/>
    </location>
</feature>